<dbReference type="GO" id="GO:0003877">
    <property type="term" value="F:ATP:ADP adenylyltransferase activity"/>
    <property type="evidence" value="ECO:0007669"/>
    <property type="project" value="InterPro"/>
</dbReference>
<accession>A0A1E4U1U4</accession>
<feature type="domain" description="ATP adenylyltransferase C-terminal" evidence="2">
    <location>
        <begin position="219"/>
        <end position="337"/>
    </location>
</feature>
<dbReference type="PANTHER" id="PTHR38420:SF1">
    <property type="entry name" value="PUTATIVE (AFU_ORTHOLOGUE AFUA_5G14690)-RELATED"/>
    <property type="match status" value="1"/>
</dbReference>
<proteinExistence type="predicted"/>
<dbReference type="Proteomes" id="UP000094236">
    <property type="component" value="Unassembled WGS sequence"/>
</dbReference>
<dbReference type="Pfam" id="PF09830">
    <property type="entry name" value="ATP_transf"/>
    <property type="match status" value="1"/>
</dbReference>
<dbReference type="STRING" id="669874.A0A1E4U1U4"/>
<name>A0A1E4U1U4_PACTA</name>
<feature type="active site" description="Nucleophile" evidence="1">
    <location>
        <position position="178"/>
    </location>
</feature>
<dbReference type="Pfam" id="PF19327">
    <property type="entry name" value="Ap4A_phos_N"/>
    <property type="match status" value="1"/>
</dbReference>
<dbReference type="AlphaFoldDB" id="A0A1E4U1U4"/>
<reference evidence="5" key="1">
    <citation type="submission" date="2016-05" db="EMBL/GenBank/DDBJ databases">
        <title>Comparative genomics of biotechnologically important yeasts.</title>
        <authorList>
            <consortium name="DOE Joint Genome Institute"/>
            <person name="Riley R."/>
            <person name="Haridas S."/>
            <person name="Wolfe K.H."/>
            <person name="Lopes M.R."/>
            <person name="Hittinger C.T."/>
            <person name="Goker M."/>
            <person name="Salamov A."/>
            <person name="Wisecaver J."/>
            <person name="Long T.M."/>
            <person name="Aerts A.L."/>
            <person name="Barry K."/>
            <person name="Choi C."/>
            <person name="Clum A."/>
            <person name="Coughlan A.Y."/>
            <person name="Deshpande S."/>
            <person name="Douglass A.P."/>
            <person name="Hanson S.J."/>
            <person name="Klenk H.-P."/>
            <person name="Labutti K."/>
            <person name="Lapidus A."/>
            <person name="Lindquist E."/>
            <person name="Lipzen A."/>
            <person name="Meier-Kolthoff J.P."/>
            <person name="Ohm R.A."/>
            <person name="Otillar R.P."/>
            <person name="Pangilinan J."/>
            <person name="Peng Y."/>
            <person name="Rokas A."/>
            <person name="Rosa C.A."/>
            <person name="Scheuner C."/>
            <person name="Sibirny A.A."/>
            <person name="Slot J.C."/>
            <person name="Stielow J.B."/>
            <person name="Sun H."/>
            <person name="Kurtzman C.P."/>
            <person name="Blackwell M."/>
            <person name="Grigoriev I.V."/>
            <person name="Jeffries T.W."/>
        </authorList>
    </citation>
    <scope>NUCLEOTIDE SEQUENCE [LARGE SCALE GENOMIC DNA]</scope>
    <source>
        <strain evidence="5">NRRL Y-2460</strain>
    </source>
</reference>
<dbReference type="InterPro" id="IPR009163">
    <property type="entry name" value="Ap4A_phos1/2"/>
</dbReference>
<evidence type="ECO:0000256" key="1">
    <source>
        <dbReference type="PIRSR" id="PIRSR000846-1"/>
    </source>
</evidence>
<dbReference type="InterPro" id="IPR043171">
    <property type="entry name" value="Ap4A_phos1/2-like"/>
</dbReference>
<dbReference type="Gene3D" id="3.30.428.70">
    <property type="match status" value="1"/>
</dbReference>
<keyword evidence="5" id="KW-1185">Reference proteome</keyword>
<evidence type="ECO:0000259" key="3">
    <source>
        <dbReference type="Pfam" id="PF19327"/>
    </source>
</evidence>
<dbReference type="OrthoDB" id="10267950at2759"/>
<dbReference type="InterPro" id="IPR019200">
    <property type="entry name" value="ATP_adenylylTrfase_C"/>
</dbReference>
<dbReference type="GO" id="GO:0005524">
    <property type="term" value="F:ATP binding"/>
    <property type="evidence" value="ECO:0007669"/>
    <property type="project" value="InterPro"/>
</dbReference>
<dbReference type="GO" id="GO:0009117">
    <property type="term" value="P:nucleotide metabolic process"/>
    <property type="evidence" value="ECO:0007669"/>
    <property type="project" value="InterPro"/>
</dbReference>
<dbReference type="SUPFAM" id="SSF54197">
    <property type="entry name" value="HIT-like"/>
    <property type="match status" value="1"/>
</dbReference>
<evidence type="ECO:0000259" key="2">
    <source>
        <dbReference type="Pfam" id="PF09830"/>
    </source>
</evidence>
<dbReference type="EMBL" id="KV454011">
    <property type="protein sequence ID" value="ODV97975.1"/>
    <property type="molecule type" value="Genomic_DNA"/>
</dbReference>
<evidence type="ECO:0000313" key="5">
    <source>
        <dbReference type="Proteomes" id="UP000094236"/>
    </source>
</evidence>
<organism evidence="4 5">
    <name type="scientific">Pachysolen tannophilus NRRL Y-2460</name>
    <dbReference type="NCBI Taxonomy" id="669874"/>
    <lineage>
        <taxon>Eukaryota</taxon>
        <taxon>Fungi</taxon>
        <taxon>Dikarya</taxon>
        <taxon>Ascomycota</taxon>
        <taxon>Saccharomycotina</taxon>
        <taxon>Pichiomycetes</taxon>
        <taxon>Pachysolenaceae</taxon>
        <taxon>Pachysolen</taxon>
    </lineage>
</organism>
<protein>
    <submittedName>
        <fullName evidence="4">Uncharacterized protein</fullName>
    </submittedName>
</protein>
<sequence length="350" mass="40588">MSDIVTVKTHEELLNLDLQSLIRKNFIEATEAGKVIYTKANDTIIIDKGNLTCELKIINSLVKKEEDTEKQSQKIDKLENVQKFDPFLNPDKELVVVDDLFSNYKILLNKFPVSENHFLLVTKNFVKQDTLLSPSELTCIFNILQNVNGRKNDKENEGGIFAFFNNGPASGFSQQHKHVQFMKYPLKESKPFPDYVVEGKEFFIPDARYPDTDPLFKSDLSFKHFILPLPKKFESEQEKQELLSFSFIELFKKILNFFKKINAETNDDYKDDLPISYNFLMNENWMMIVPRQKSHYKETLGVNAVGYLGLLLAKNQETKDLVLKDGVDEILKTCGFPIQLDFGKEDEYDY</sequence>
<evidence type="ECO:0000313" key="4">
    <source>
        <dbReference type="EMBL" id="ODV97975.1"/>
    </source>
</evidence>
<dbReference type="PANTHER" id="PTHR38420">
    <property type="entry name" value="AP-4-A PHOSPHORYLASE II"/>
    <property type="match status" value="1"/>
</dbReference>
<gene>
    <name evidence="4" type="ORF">PACTADRAFT_185676</name>
</gene>
<dbReference type="PIRSF" id="PIRSF000846">
    <property type="entry name" value="ATP_adenylyltr"/>
    <property type="match status" value="1"/>
</dbReference>
<dbReference type="InterPro" id="IPR036265">
    <property type="entry name" value="HIT-like_sf"/>
</dbReference>
<feature type="domain" description="Ap4A phosphorylase 1/2 N-terminal" evidence="3">
    <location>
        <begin position="17"/>
        <end position="190"/>
    </location>
</feature>
<dbReference type="InterPro" id="IPR045759">
    <property type="entry name" value="Ap4A_phos1/2_N"/>
</dbReference>